<dbReference type="Gene3D" id="1.25.40.10">
    <property type="entry name" value="Tetratricopeptide repeat domain"/>
    <property type="match status" value="1"/>
</dbReference>
<sequence length="646" mass="73367">MQRFPNATMILGSRGRSLFEQRRRTLSLSHLNTLVGTKPAQSKRGRKPSNLIDLRKPGPVRRREAYSHLLWNEVKQFLDLGRDLHALSRLDQLVSTFPIDANRICDVITRTRPSDKATKQIGRILRKIQSRSGTRFLVNNGLLDSFIMYCGKAKRFDLAIKAFNVISLIPGNADSRKQALRSIATLSIAASICGKQQLSKKLLSEYYGACFYDYRQRTSELFHLVASGNITEIFQLLEDTDQIHTSCIPLELQSKIFYLAGYYEGYSGMFKAYRLLQRVRGIPAAEKAQQLHCLFETLPYSKPHEGVNRGDFACQLLTHGPSLSGNAKTSVVDLAVETQKLAPENERLPRMKAILKFLVKTPTNIPGRAVETLIQEAIRVNDVSLAIAGHAFIHPNFTHPVDHYYNLVNVALSLDENKLVGILLREFRESSFTPDDRMVNLLLVYAARVSSADDAYATVQKVVKNEKGTYRFLLQEVIQKLSAEGDDRRVVELWKDYVSTVHPWEIDPKTIRARFIMYRNEGNLVKAEAFLSELSKMGLSFDKYCYSALQQMNLNVGNLERAKAIRKEVKEKLLGAELSRIEELEKYRRMMETNVNKKSNERSTAGNIRFLTDQSDLGFARNSLLYGDQVAVPDEEDEDELQDESG</sequence>
<evidence type="ECO:0000256" key="1">
    <source>
        <dbReference type="SAM" id="MobiDB-lite"/>
    </source>
</evidence>
<evidence type="ECO:0000313" key="3">
    <source>
        <dbReference type="EMBL" id="CAE0051231.1"/>
    </source>
</evidence>
<feature type="region of interest" description="Disordered" evidence="1">
    <location>
        <begin position="35"/>
        <end position="55"/>
    </location>
</feature>
<evidence type="ECO:0000313" key="5">
    <source>
        <dbReference type="EMBL" id="CAE0051248.1"/>
    </source>
</evidence>
<dbReference type="InterPro" id="IPR011990">
    <property type="entry name" value="TPR-like_helical_dom_sf"/>
</dbReference>
<gene>
    <name evidence="2" type="ORF">RMAR00112_LOCUS19230</name>
    <name evidence="3" type="ORF">RMAR00112_LOCUS19231</name>
    <name evidence="4" type="ORF">RMAR00112_LOCUS19239</name>
    <name evidence="5" type="ORF">RMAR00112_LOCUS19248</name>
</gene>
<evidence type="ECO:0000313" key="4">
    <source>
        <dbReference type="EMBL" id="CAE0051239.1"/>
    </source>
</evidence>
<dbReference type="EMBL" id="HBHW01024862">
    <property type="protein sequence ID" value="CAE0051230.1"/>
    <property type="molecule type" value="Transcribed_RNA"/>
</dbReference>
<organism evidence="2">
    <name type="scientific">Rhodosorus marinus</name>
    <dbReference type="NCBI Taxonomy" id="101924"/>
    <lineage>
        <taxon>Eukaryota</taxon>
        <taxon>Rhodophyta</taxon>
        <taxon>Stylonematophyceae</taxon>
        <taxon>Stylonematales</taxon>
        <taxon>Stylonemataceae</taxon>
        <taxon>Rhodosorus</taxon>
    </lineage>
</organism>
<dbReference type="EMBL" id="HBHW01024871">
    <property type="protein sequence ID" value="CAE0051239.1"/>
    <property type="molecule type" value="Transcribed_RNA"/>
</dbReference>
<name>A0A7S3EFF9_9RHOD</name>
<dbReference type="EMBL" id="HBHW01024880">
    <property type="protein sequence ID" value="CAE0051248.1"/>
    <property type="molecule type" value="Transcribed_RNA"/>
</dbReference>
<protein>
    <recommendedName>
        <fullName evidence="6">Pentacotripeptide-repeat region of PRORP domain-containing protein</fullName>
    </recommendedName>
</protein>
<evidence type="ECO:0008006" key="6">
    <source>
        <dbReference type="Google" id="ProtNLM"/>
    </source>
</evidence>
<accession>A0A7S3EFF9</accession>
<dbReference type="AlphaFoldDB" id="A0A7S3EFF9"/>
<proteinExistence type="predicted"/>
<evidence type="ECO:0000313" key="2">
    <source>
        <dbReference type="EMBL" id="CAE0051230.1"/>
    </source>
</evidence>
<dbReference type="EMBL" id="HBHW01024863">
    <property type="protein sequence ID" value="CAE0051231.1"/>
    <property type="molecule type" value="Transcribed_RNA"/>
</dbReference>
<reference evidence="2" key="1">
    <citation type="submission" date="2021-01" db="EMBL/GenBank/DDBJ databases">
        <authorList>
            <person name="Corre E."/>
            <person name="Pelletier E."/>
            <person name="Niang G."/>
            <person name="Scheremetjew M."/>
            <person name="Finn R."/>
            <person name="Kale V."/>
            <person name="Holt S."/>
            <person name="Cochrane G."/>
            <person name="Meng A."/>
            <person name="Brown T."/>
            <person name="Cohen L."/>
        </authorList>
    </citation>
    <scope>NUCLEOTIDE SEQUENCE</scope>
    <source>
        <strain evidence="2">CCMP 769</strain>
    </source>
</reference>